<dbReference type="InterPro" id="IPR029058">
    <property type="entry name" value="AB_hydrolase_fold"/>
</dbReference>
<evidence type="ECO:0000256" key="2">
    <source>
        <dbReference type="ARBA" id="ARBA00022801"/>
    </source>
</evidence>
<comment type="similarity">
    <text evidence="1 3">Belongs to the type-B carboxylesterase/lipase family.</text>
</comment>
<name>A0ABZ2LF84_9BACT</name>
<dbReference type="RefSeq" id="WP_394839094.1">
    <property type="nucleotide sequence ID" value="NZ_CP089929.1"/>
</dbReference>
<evidence type="ECO:0000256" key="3">
    <source>
        <dbReference type="RuleBase" id="RU361235"/>
    </source>
</evidence>
<protein>
    <recommendedName>
        <fullName evidence="3">Carboxylic ester hydrolase</fullName>
        <ecNumber evidence="3">3.1.1.-</ecNumber>
    </recommendedName>
</protein>
<feature type="domain" description="Carboxylesterase type B" evidence="4">
    <location>
        <begin position="65"/>
        <end position="547"/>
    </location>
</feature>
<dbReference type="Proteomes" id="UP001374803">
    <property type="component" value="Chromosome"/>
</dbReference>
<dbReference type="PROSITE" id="PS51257">
    <property type="entry name" value="PROKAR_LIPOPROTEIN"/>
    <property type="match status" value="1"/>
</dbReference>
<dbReference type="PANTHER" id="PTHR43918">
    <property type="entry name" value="ACETYLCHOLINESTERASE"/>
    <property type="match status" value="1"/>
</dbReference>
<dbReference type="SUPFAM" id="SSF53474">
    <property type="entry name" value="alpha/beta-Hydrolases"/>
    <property type="match status" value="1"/>
</dbReference>
<keyword evidence="2 3" id="KW-0378">Hydrolase</keyword>
<keyword evidence="6" id="KW-1185">Reference proteome</keyword>
<sequence length="554" mass="57704">MKKDAWMGRVGLSLLVSYGTLAGCESSEDTRRPAPDAALTDGSLTDASLTDASLADVTDAGGTEETIATDKGPVTGTVANGIRSFLGIPYAAAPVDALRWKAPTEVRWTSPRAAKAFGPRCFGVSLLDPNTLRSGASEDCLSLNIASPVGASAKPVLVWLHGGGFIDGRGDDYPGAALASAGDIVVVTLNYRLGVLGTLGIPSADGGGNLGLLDQRFALEWIHRNIAAFGGDPAKITLAGQSAGAQAACTHAAMPGSRGLLSAILMESGSCDWVQTADQAAASANTVAKKLGCAGTGDAGTIDEACLRALPAETLLRGDRTVVYPIVDGKLLPVAPRAALAAGTFAKVPILAGFNANEGYFMVDGLYGALPLTSATDYENALNLLFGQLGPILRDQYPLASYGNDPRVALAAVLGDGLFECSTRHLVASSTSPAFTYVFRHAPSLATPKPVSAMHSVELPFIWGTPLPWTWWAQENAGVPSTSRELELAGQMKGYWRNFVRTGNPSPEPTREPLWSAWSPSTNDAMNFAGDATAIAPLAANPHCQLWDVVYGPH</sequence>
<dbReference type="PROSITE" id="PS00122">
    <property type="entry name" value="CARBOXYLESTERASE_B_1"/>
    <property type="match status" value="1"/>
</dbReference>
<dbReference type="PANTHER" id="PTHR43918:SF4">
    <property type="entry name" value="CARBOXYLIC ESTER HYDROLASE"/>
    <property type="match status" value="1"/>
</dbReference>
<evidence type="ECO:0000256" key="1">
    <source>
        <dbReference type="ARBA" id="ARBA00005964"/>
    </source>
</evidence>
<evidence type="ECO:0000313" key="5">
    <source>
        <dbReference type="EMBL" id="WXB09422.1"/>
    </source>
</evidence>
<dbReference type="InterPro" id="IPR050654">
    <property type="entry name" value="AChE-related_enzymes"/>
</dbReference>
<evidence type="ECO:0000259" key="4">
    <source>
        <dbReference type="Pfam" id="PF00135"/>
    </source>
</evidence>
<dbReference type="InterPro" id="IPR019826">
    <property type="entry name" value="Carboxylesterase_B_AS"/>
</dbReference>
<evidence type="ECO:0000313" key="6">
    <source>
        <dbReference type="Proteomes" id="UP001374803"/>
    </source>
</evidence>
<proteinExistence type="inferred from homology"/>
<reference evidence="5" key="1">
    <citation type="submission" date="2021-12" db="EMBL/GenBank/DDBJ databases">
        <title>Discovery of the Pendulisporaceae a myxobacterial family with distinct sporulation behavior and unique specialized metabolism.</title>
        <authorList>
            <person name="Garcia R."/>
            <person name="Popoff A."/>
            <person name="Bader C.D."/>
            <person name="Loehr J."/>
            <person name="Walesch S."/>
            <person name="Walt C."/>
            <person name="Boldt J."/>
            <person name="Bunk B."/>
            <person name="Haeckl F.J.F.P.J."/>
            <person name="Gunesch A.P."/>
            <person name="Birkelbach J."/>
            <person name="Nuebel U."/>
            <person name="Pietschmann T."/>
            <person name="Bach T."/>
            <person name="Mueller R."/>
        </authorList>
    </citation>
    <scope>NUCLEOTIDE SEQUENCE</scope>
    <source>
        <strain evidence="5">MSr11367</strain>
    </source>
</reference>
<dbReference type="Pfam" id="PF00135">
    <property type="entry name" value="COesterase"/>
    <property type="match status" value="1"/>
</dbReference>
<dbReference type="EMBL" id="CP089983">
    <property type="protein sequence ID" value="WXB09422.1"/>
    <property type="molecule type" value="Genomic_DNA"/>
</dbReference>
<organism evidence="5 6">
    <name type="scientific">Pendulispora rubella</name>
    <dbReference type="NCBI Taxonomy" id="2741070"/>
    <lineage>
        <taxon>Bacteria</taxon>
        <taxon>Pseudomonadati</taxon>
        <taxon>Myxococcota</taxon>
        <taxon>Myxococcia</taxon>
        <taxon>Myxococcales</taxon>
        <taxon>Sorangiineae</taxon>
        <taxon>Pendulisporaceae</taxon>
        <taxon>Pendulispora</taxon>
    </lineage>
</organism>
<gene>
    <name evidence="5" type="ORF">LVJ94_19590</name>
</gene>
<accession>A0ABZ2LF84</accession>
<dbReference type="EC" id="3.1.1.-" evidence="3"/>
<dbReference type="Gene3D" id="3.40.50.1820">
    <property type="entry name" value="alpha/beta hydrolase"/>
    <property type="match status" value="1"/>
</dbReference>
<dbReference type="InterPro" id="IPR002018">
    <property type="entry name" value="CarbesteraseB"/>
</dbReference>